<dbReference type="EMBL" id="CP003929">
    <property type="protein sequence ID" value="AGB37351.1"/>
    <property type="molecule type" value="Genomic_DNA"/>
</dbReference>
<organism evidence="2 3">
    <name type="scientific">Natronococcus occultus SP4</name>
    <dbReference type="NCBI Taxonomy" id="694430"/>
    <lineage>
        <taxon>Archaea</taxon>
        <taxon>Methanobacteriati</taxon>
        <taxon>Methanobacteriota</taxon>
        <taxon>Stenosarchaea group</taxon>
        <taxon>Halobacteria</taxon>
        <taxon>Halobacteriales</taxon>
        <taxon>Natrialbaceae</taxon>
        <taxon>Natronococcus</taxon>
    </lineage>
</organism>
<reference evidence="2 3" key="1">
    <citation type="submission" date="2012-11" db="EMBL/GenBank/DDBJ databases">
        <title>FINISHED of Natronococcus occultus SP4, DSM 3396.</title>
        <authorList>
            <consortium name="DOE Joint Genome Institute"/>
            <person name="Eisen J."/>
            <person name="Huntemann M."/>
            <person name="Wei C.-L."/>
            <person name="Han J."/>
            <person name="Detter J.C."/>
            <person name="Han C."/>
            <person name="Tapia R."/>
            <person name="Chen A."/>
            <person name="Kyrpides N."/>
            <person name="Mavromatis K."/>
            <person name="Markowitz V."/>
            <person name="Szeto E."/>
            <person name="Ivanova N."/>
            <person name="Mikhailova N."/>
            <person name="Ovchinnikova G."/>
            <person name="Pagani I."/>
            <person name="Pati A."/>
            <person name="Goodwin L."/>
            <person name="Nordberg H.P."/>
            <person name="Cantor M.N."/>
            <person name="Hua S.X."/>
            <person name="Woyke T."/>
            <person name="Eisen J."/>
            <person name="Klenk H.-P."/>
            <person name="Klenk H.-P."/>
        </authorList>
    </citation>
    <scope>NUCLEOTIDE SEQUENCE [LARGE SCALE GENOMIC DNA]</scope>
    <source>
        <strain evidence="2 3">SP4</strain>
    </source>
</reference>
<sequence>MPAEYALEIGNLTIPLEPQVIWLMVVAVAGILLANAAMAARNLAIAVGFTVGSGSAVLLIGGGLAATLVVL</sequence>
<keyword evidence="1" id="KW-0812">Transmembrane</keyword>
<dbReference type="KEGG" id="nou:Natoc_1544"/>
<proteinExistence type="predicted"/>
<gene>
    <name evidence="2" type="ORF">Natoc_1544</name>
</gene>
<keyword evidence="1" id="KW-0472">Membrane</keyword>
<evidence type="ECO:0000313" key="2">
    <source>
        <dbReference type="EMBL" id="AGB37351.1"/>
    </source>
</evidence>
<dbReference type="HOGENOM" id="CLU_2730521_0_0_2"/>
<dbReference type="AlphaFoldDB" id="L0JX74"/>
<feature type="transmembrane region" description="Helical" evidence="1">
    <location>
        <begin position="20"/>
        <end position="38"/>
    </location>
</feature>
<evidence type="ECO:0000313" key="3">
    <source>
        <dbReference type="Proteomes" id="UP000010878"/>
    </source>
</evidence>
<protein>
    <submittedName>
        <fullName evidence="2">Uncharacterized protein</fullName>
    </submittedName>
</protein>
<name>L0JX74_9EURY</name>
<accession>L0JX74</accession>
<keyword evidence="3" id="KW-1185">Reference proteome</keyword>
<keyword evidence="1" id="KW-1133">Transmembrane helix</keyword>
<feature type="transmembrane region" description="Helical" evidence="1">
    <location>
        <begin position="45"/>
        <end position="70"/>
    </location>
</feature>
<dbReference type="STRING" id="694430.Natoc_1544"/>
<evidence type="ECO:0000256" key="1">
    <source>
        <dbReference type="SAM" id="Phobius"/>
    </source>
</evidence>
<dbReference type="Proteomes" id="UP000010878">
    <property type="component" value="Chromosome"/>
</dbReference>